<evidence type="ECO:0000313" key="2">
    <source>
        <dbReference type="Proteomes" id="UP001199525"/>
    </source>
</evidence>
<protein>
    <submittedName>
        <fullName evidence="1">Uncharacterized protein</fullName>
    </submittedName>
</protein>
<dbReference type="RefSeq" id="WP_229483008.1">
    <property type="nucleotide sequence ID" value="NZ_JAIVFQ010000003.1"/>
</dbReference>
<dbReference type="Proteomes" id="UP001199525">
    <property type="component" value="Unassembled WGS sequence"/>
</dbReference>
<reference evidence="1 2" key="1">
    <citation type="journal article" date="2021" name="Microorganisms">
        <title>Genome Evolution of Filamentous Cyanobacterium Nostoc Species: From Facultative Symbiosis to Free Living.</title>
        <authorList>
            <person name="Huo D."/>
            <person name="Li H."/>
            <person name="Cai F."/>
            <person name="Guo X."/>
            <person name="Qiao Z."/>
            <person name="Wang W."/>
            <person name="Yu G."/>
            <person name="Li R."/>
        </authorList>
    </citation>
    <scope>NUCLEOTIDE SEQUENCE [LARGE SCALE GENOMIC DNA]</scope>
    <source>
        <strain evidence="1 2">CHAB 5714</strain>
    </source>
</reference>
<sequence>MTRKLLNSQFSTLEEPANAMSVDVSEPPQVFVENIRTIIEIPNSVRTTGFD</sequence>
<dbReference type="EMBL" id="JAIVFQ010000003">
    <property type="protein sequence ID" value="MCC5598300.1"/>
    <property type="molecule type" value="Genomic_DNA"/>
</dbReference>
<proteinExistence type="predicted"/>
<comment type="caution">
    <text evidence="1">The sequence shown here is derived from an EMBL/GenBank/DDBJ whole genome shotgun (WGS) entry which is preliminary data.</text>
</comment>
<evidence type="ECO:0000313" key="1">
    <source>
        <dbReference type="EMBL" id="MCC5598300.1"/>
    </source>
</evidence>
<accession>A0ABS8I286</accession>
<keyword evidence="2" id="KW-1185">Reference proteome</keyword>
<name>A0ABS8I286_9NOSO</name>
<gene>
    <name evidence="1" type="ORF">LC586_03360</name>
</gene>
<organism evidence="1 2">
    <name type="scientific">Nostoc favosum CHAB5714</name>
    <dbReference type="NCBI Taxonomy" id="2780399"/>
    <lineage>
        <taxon>Bacteria</taxon>
        <taxon>Bacillati</taxon>
        <taxon>Cyanobacteriota</taxon>
        <taxon>Cyanophyceae</taxon>
        <taxon>Nostocales</taxon>
        <taxon>Nostocaceae</taxon>
        <taxon>Nostoc</taxon>
        <taxon>Nostoc favosum</taxon>
    </lineage>
</organism>